<evidence type="ECO:0000313" key="1">
    <source>
        <dbReference type="EMBL" id="RKS75394.1"/>
    </source>
</evidence>
<proteinExistence type="predicted"/>
<keyword evidence="2" id="KW-1185">Reference proteome</keyword>
<reference evidence="1 2" key="1">
    <citation type="submission" date="2018-10" db="EMBL/GenBank/DDBJ databases">
        <title>Genomic Encyclopedia of Archaeal and Bacterial Type Strains, Phase II (KMG-II): from individual species to whole genera.</title>
        <authorList>
            <person name="Goeker M."/>
        </authorList>
    </citation>
    <scope>NUCLEOTIDE SEQUENCE [LARGE SCALE GENOMIC DNA]</scope>
    <source>
        <strain evidence="1 2">RP-AC37</strain>
    </source>
</reference>
<organism evidence="1 2">
    <name type="scientific">Motilibacter peucedani</name>
    <dbReference type="NCBI Taxonomy" id="598650"/>
    <lineage>
        <taxon>Bacteria</taxon>
        <taxon>Bacillati</taxon>
        <taxon>Actinomycetota</taxon>
        <taxon>Actinomycetes</taxon>
        <taxon>Motilibacterales</taxon>
        <taxon>Motilibacteraceae</taxon>
        <taxon>Motilibacter</taxon>
    </lineage>
</organism>
<name>A0A420XQ73_9ACTN</name>
<dbReference type="RefSeq" id="WP_231121655.1">
    <property type="nucleotide sequence ID" value="NZ_RBWV01000011.1"/>
</dbReference>
<dbReference type="Proteomes" id="UP000281955">
    <property type="component" value="Unassembled WGS sequence"/>
</dbReference>
<accession>A0A420XQ73</accession>
<dbReference type="EMBL" id="RBWV01000011">
    <property type="protein sequence ID" value="RKS75394.1"/>
    <property type="molecule type" value="Genomic_DNA"/>
</dbReference>
<sequence length="221" mass="24253">MTPRTDLAPADWLRTSRLPWDRLVTFGPEGFAAYARLRFLPDPASPGQQEADAEPWPGTETELLRTLLGVLARHTSTPEHCYYALWDGWGFTVPGPSADAPHERPQTYTAARPGLAPHRVPAASALDGPLLELPHRSYALFEGEVGDLGDWGEVQRRPGWPGYAPVPAFVWPADRAWCVARDVDPHWAGIGASEQAVDELVRHPGLDVVASDPAEEPPAYR</sequence>
<protein>
    <submittedName>
        <fullName evidence="1">Uncharacterized protein</fullName>
    </submittedName>
</protein>
<dbReference type="AlphaFoldDB" id="A0A420XQ73"/>
<gene>
    <name evidence="1" type="ORF">CLV35_1857</name>
</gene>
<dbReference type="InParanoid" id="A0A420XQ73"/>
<evidence type="ECO:0000313" key="2">
    <source>
        <dbReference type="Proteomes" id="UP000281955"/>
    </source>
</evidence>
<comment type="caution">
    <text evidence="1">The sequence shown here is derived from an EMBL/GenBank/DDBJ whole genome shotgun (WGS) entry which is preliminary data.</text>
</comment>